<evidence type="ECO:0008006" key="3">
    <source>
        <dbReference type="Google" id="ProtNLM"/>
    </source>
</evidence>
<organism evidence="1 2">
    <name type="scientific">Roseomonas nitratireducens</name>
    <dbReference type="NCBI Taxonomy" id="2820810"/>
    <lineage>
        <taxon>Bacteria</taxon>
        <taxon>Pseudomonadati</taxon>
        <taxon>Pseudomonadota</taxon>
        <taxon>Alphaproteobacteria</taxon>
        <taxon>Acetobacterales</taxon>
        <taxon>Roseomonadaceae</taxon>
        <taxon>Roseomonas</taxon>
    </lineage>
</organism>
<protein>
    <recommendedName>
        <fullName evidence="3">Anti-sigma factor</fullName>
    </recommendedName>
</protein>
<dbReference type="EMBL" id="JAGIYZ010000020">
    <property type="protein sequence ID" value="MBP0465894.1"/>
    <property type="molecule type" value="Genomic_DNA"/>
</dbReference>
<dbReference type="RefSeq" id="WP_209353279.1">
    <property type="nucleotide sequence ID" value="NZ_JAGIYZ010000020.1"/>
</dbReference>
<comment type="caution">
    <text evidence="1">The sequence shown here is derived from an EMBL/GenBank/DDBJ whole genome shotgun (WGS) entry which is preliminary data.</text>
</comment>
<evidence type="ECO:0000313" key="2">
    <source>
        <dbReference type="Proteomes" id="UP000680815"/>
    </source>
</evidence>
<name>A0ABS4AX10_9PROT</name>
<keyword evidence="2" id="KW-1185">Reference proteome</keyword>
<reference evidence="1 2" key="1">
    <citation type="submission" date="2021-03" db="EMBL/GenBank/DDBJ databases">
        <authorList>
            <person name="So Y."/>
        </authorList>
    </citation>
    <scope>NUCLEOTIDE SEQUENCE [LARGE SCALE GENOMIC DNA]</scope>
    <source>
        <strain evidence="1 2">PWR1</strain>
    </source>
</reference>
<accession>A0ABS4AX10</accession>
<evidence type="ECO:0000313" key="1">
    <source>
        <dbReference type="EMBL" id="MBP0465894.1"/>
    </source>
</evidence>
<sequence length="221" mass="22139">MSVTDETLLLFVDGLLPDAEAEAIAAAIESDPALAERAALLAEGRDAARGAFADTLAEPVPAHLVAAAMAPAAGNDNRPGWRRTGFGLLAGVAAGFALALSLPSGDGDGMLTPRILAALDSRAGTVGGGVVVAGTHATEAGMICRAFTVAERAGGMAGLACREENGWRLRAAVARAGGGGYQPASGVDPLIGEVLERLGAGPALSAEEEAAARRRGWTPAY</sequence>
<proteinExistence type="predicted"/>
<gene>
    <name evidence="1" type="ORF">J5Y09_18355</name>
</gene>
<dbReference type="Proteomes" id="UP000680815">
    <property type="component" value="Unassembled WGS sequence"/>
</dbReference>